<dbReference type="OrthoDB" id="3292595at2"/>
<keyword evidence="1" id="KW-0812">Transmembrane</keyword>
<reference evidence="2 3" key="1">
    <citation type="submission" date="2019-06" db="EMBL/GenBank/DDBJ databases">
        <title>Sequencing the genomes of 1000 actinobacteria strains.</title>
        <authorList>
            <person name="Klenk H.-P."/>
        </authorList>
    </citation>
    <scope>NUCLEOTIDE SEQUENCE [LARGE SCALE GENOMIC DNA]</scope>
    <source>
        <strain evidence="2 3">DSM 43866</strain>
    </source>
</reference>
<evidence type="ECO:0000313" key="3">
    <source>
        <dbReference type="Proteomes" id="UP000320239"/>
    </source>
</evidence>
<dbReference type="Proteomes" id="UP000320239">
    <property type="component" value="Unassembled WGS sequence"/>
</dbReference>
<accession>A0A561WLL9</accession>
<keyword evidence="3" id="KW-1185">Reference proteome</keyword>
<name>A0A561WLL9_ACTTI</name>
<dbReference type="InterPro" id="IPR011990">
    <property type="entry name" value="TPR-like_helical_dom_sf"/>
</dbReference>
<feature type="transmembrane region" description="Helical" evidence="1">
    <location>
        <begin position="252"/>
        <end position="273"/>
    </location>
</feature>
<gene>
    <name evidence="2" type="ORF">FHX34_1021329</name>
</gene>
<dbReference type="AlphaFoldDB" id="A0A561WLL9"/>
<comment type="caution">
    <text evidence="2">The sequence shown here is derived from an EMBL/GenBank/DDBJ whole genome shotgun (WGS) entry which is preliminary data.</text>
</comment>
<dbReference type="Pfam" id="PF13432">
    <property type="entry name" value="TPR_16"/>
    <property type="match status" value="1"/>
</dbReference>
<keyword evidence="1" id="KW-1133">Transmembrane helix</keyword>
<feature type="transmembrane region" description="Helical" evidence="1">
    <location>
        <begin position="285"/>
        <end position="303"/>
    </location>
</feature>
<dbReference type="Gene3D" id="1.25.40.10">
    <property type="entry name" value="Tetratricopeptide repeat domain"/>
    <property type="match status" value="1"/>
</dbReference>
<protein>
    <submittedName>
        <fullName evidence="2">Uncharacterized protein</fullName>
    </submittedName>
</protein>
<dbReference type="EMBL" id="VIWY01000002">
    <property type="protein sequence ID" value="TWG24768.1"/>
    <property type="molecule type" value="Genomic_DNA"/>
</dbReference>
<dbReference type="InterPro" id="IPR019734">
    <property type="entry name" value="TPR_rpt"/>
</dbReference>
<evidence type="ECO:0000256" key="1">
    <source>
        <dbReference type="SAM" id="Phobius"/>
    </source>
</evidence>
<proteinExistence type="predicted"/>
<dbReference type="RefSeq" id="WP_122977829.1">
    <property type="nucleotide sequence ID" value="NZ_BOMX01000108.1"/>
</dbReference>
<organism evidence="2 3">
    <name type="scientific">Actinoplanes teichomyceticus</name>
    <dbReference type="NCBI Taxonomy" id="1867"/>
    <lineage>
        <taxon>Bacteria</taxon>
        <taxon>Bacillati</taxon>
        <taxon>Actinomycetota</taxon>
        <taxon>Actinomycetes</taxon>
        <taxon>Micromonosporales</taxon>
        <taxon>Micromonosporaceae</taxon>
        <taxon>Actinoplanes</taxon>
    </lineage>
</organism>
<evidence type="ECO:0000313" key="2">
    <source>
        <dbReference type="EMBL" id="TWG24768.1"/>
    </source>
</evidence>
<sequence length="333" mass="34833">MTAAARARLLAELGRYDRAEAEVRSGLADRLADAELLALLAAVLRLRGRPGDALAAADAAVAVVPGAAGAHAERAENLIALARTAEAVAAATEAVRLRPAEPQAHRVLARAHAAGRDFGRARTAARQALAFDPRSVASLLTLAEVERISGRRRAAARATRAALAEDPEHPGGRWLVALLDAERLHVAGAMRGLRQLAAEHPDRLGGQTLAWPILGVLAGLRRGLAVGVPLVFGMRLAARWWVPAECFARPTALVVAVVMITFAARVLLPAGRLPWRCLAFLPRRAVLAGLVAAGGSVALLLAYAVTGRWPVLLLAALSGGALLRMRATSLSTG</sequence>
<keyword evidence="1" id="KW-0472">Membrane</keyword>
<dbReference type="SMART" id="SM00028">
    <property type="entry name" value="TPR"/>
    <property type="match status" value="4"/>
</dbReference>
<dbReference type="SUPFAM" id="SSF48452">
    <property type="entry name" value="TPR-like"/>
    <property type="match status" value="1"/>
</dbReference>